<dbReference type="Gene3D" id="1.10.10.10">
    <property type="entry name" value="Winged helix-like DNA-binding domain superfamily/Winged helix DNA-binding domain"/>
    <property type="match status" value="1"/>
</dbReference>
<sequence length="157" mass="17960">MDKNIGDIYHLLLEIGWYFGNQGFEEECCEDLTLVEFMALKHSYQDQEISIQKIAESLNVTKSGASRIVDRLENKGYVRRERSSVDGRVCCVPVTMQGIEKVSRILGSKTINMEEILRDLEPDQTELIRDALQMLVKAIHQQETNQSSRIDRGGIIK</sequence>
<dbReference type="GO" id="GO:0003700">
    <property type="term" value="F:DNA-binding transcription factor activity"/>
    <property type="evidence" value="ECO:0007669"/>
    <property type="project" value="InterPro"/>
</dbReference>
<dbReference type="PANTHER" id="PTHR33164:SF43">
    <property type="entry name" value="HTH-TYPE TRANSCRIPTIONAL REPRESSOR YETL"/>
    <property type="match status" value="1"/>
</dbReference>
<dbReference type="PROSITE" id="PS50995">
    <property type="entry name" value="HTH_MARR_2"/>
    <property type="match status" value="1"/>
</dbReference>
<dbReference type="GO" id="GO:0006950">
    <property type="term" value="P:response to stress"/>
    <property type="evidence" value="ECO:0007669"/>
    <property type="project" value="TreeGrafter"/>
</dbReference>
<comment type="caution">
    <text evidence="2">The sequence shown here is derived from an EMBL/GenBank/DDBJ whole genome shotgun (WGS) entry which is preliminary data.</text>
</comment>
<dbReference type="Pfam" id="PF01047">
    <property type="entry name" value="MarR"/>
    <property type="match status" value="1"/>
</dbReference>
<dbReference type="SMART" id="SM00347">
    <property type="entry name" value="HTH_MARR"/>
    <property type="match status" value="1"/>
</dbReference>
<accession>A0A0W8E5P1</accession>
<dbReference type="SUPFAM" id="SSF46785">
    <property type="entry name" value="Winged helix' DNA-binding domain"/>
    <property type="match status" value="1"/>
</dbReference>
<dbReference type="InterPro" id="IPR000835">
    <property type="entry name" value="HTH_MarR-typ"/>
</dbReference>
<proteinExistence type="predicted"/>
<dbReference type="InterPro" id="IPR039422">
    <property type="entry name" value="MarR/SlyA-like"/>
</dbReference>
<dbReference type="EMBL" id="LNQE01001864">
    <property type="protein sequence ID" value="KUG03956.1"/>
    <property type="molecule type" value="Genomic_DNA"/>
</dbReference>
<reference evidence="2" key="1">
    <citation type="journal article" date="2015" name="Proc. Natl. Acad. Sci. U.S.A.">
        <title>Networks of energetic and metabolic interactions define dynamics in microbial communities.</title>
        <authorList>
            <person name="Embree M."/>
            <person name="Liu J.K."/>
            <person name="Al-Bassam M.M."/>
            <person name="Zengler K."/>
        </authorList>
    </citation>
    <scope>NUCLEOTIDE SEQUENCE</scope>
</reference>
<dbReference type="PRINTS" id="PR00598">
    <property type="entry name" value="HTHMARR"/>
</dbReference>
<organism evidence="2">
    <name type="scientific">hydrocarbon metagenome</name>
    <dbReference type="NCBI Taxonomy" id="938273"/>
    <lineage>
        <taxon>unclassified sequences</taxon>
        <taxon>metagenomes</taxon>
        <taxon>ecological metagenomes</taxon>
    </lineage>
</organism>
<dbReference type="InterPro" id="IPR036388">
    <property type="entry name" value="WH-like_DNA-bd_sf"/>
</dbReference>
<feature type="domain" description="HTH marR-type" evidence="1">
    <location>
        <begin position="5"/>
        <end position="137"/>
    </location>
</feature>
<dbReference type="InterPro" id="IPR036390">
    <property type="entry name" value="WH_DNA-bd_sf"/>
</dbReference>
<protein>
    <recommendedName>
        <fullName evidence="1">HTH marR-type domain-containing protein</fullName>
    </recommendedName>
</protein>
<evidence type="ECO:0000259" key="1">
    <source>
        <dbReference type="PROSITE" id="PS50995"/>
    </source>
</evidence>
<evidence type="ECO:0000313" key="2">
    <source>
        <dbReference type="EMBL" id="KUG03956.1"/>
    </source>
</evidence>
<dbReference type="PANTHER" id="PTHR33164">
    <property type="entry name" value="TRANSCRIPTIONAL REGULATOR, MARR FAMILY"/>
    <property type="match status" value="1"/>
</dbReference>
<gene>
    <name evidence="2" type="ORF">ASZ90_018618</name>
</gene>
<name>A0A0W8E5P1_9ZZZZ</name>
<dbReference type="AlphaFoldDB" id="A0A0W8E5P1"/>